<protein>
    <submittedName>
        <fullName evidence="6">Gluconokinase</fullName>
    </submittedName>
</protein>
<dbReference type="AlphaFoldDB" id="A0A7X6D9F3"/>
<feature type="domain" description="Carbohydrate kinase FGGY C-terminal" evidence="5">
    <location>
        <begin position="243"/>
        <end position="421"/>
    </location>
</feature>
<organism evidence="6 7">
    <name type="scientific">Vagococcus fluvialis</name>
    <dbReference type="NCBI Taxonomy" id="2738"/>
    <lineage>
        <taxon>Bacteria</taxon>
        <taxon>Bacillati</taxon>
        <taxon>Bacillota</taxon>
        <taxon>Bacilli</taxon>
        <taxon>Lactobacillales</taxon>
        <taxon>Enterococcaceae</taxon>
        <taxon>Vagococcus</taxon>
    </lineage>
</organism>
<dbReference type="InterPro" id="IPR043129">
    <property type="entry name" value="ATPase_NBD"/>
</dbReference>
<dbReference type="Gene3D" id="3.30.420.40">
    <property type="match status" value="2"/>
</dbReference>
<evidence type="ECO:0000256" key="1">
    <source>
        <dbReference type="ARBA" id="ARBA00009156"/>
    </source>
</evidence>
<dbReference type="Pfam" id="PF02782">
    <property type="entry name" value="FGGY_C"/>
    <property type="match status" value="1"/>
</dbReference>
<gene>
    <name evidence="6" type="ORF">HED35_09090</name>
</gene>
<evidence type="ECO:0000313" key="6">
    <source>
        <dbReference type="EMBL" id="NKC68242.1"/>
    </source>
</evidence>
<dbReference type="PIRSF" id="PIRSF000538">
    <property type="entry name" value="GlpK"/>
    <property type="match status" value="1"/>
</dbReference>
<dbReference type="PANTHER" id="PTHR43095">
    <property type="entry name" value="SUGAR KINASE"/>
    <property type="match status" value="1"/>
</dbReference>
<keyword evidence="2" id="KW-0808">Transferase</keyword>
<dbReference type="Pfam" id="PF00370">
    <property type="entry name" value="FGGY_N"/>
    <property type="match status" value="1"/>
</dbReference>
<accession>A0A7X6D9F3</accession>
<dbReference type="CDD" id="cd07770">
    <property type="entry name" value="ASKHA_NBD_FGGY_GntK"/>
    <property type="match status" value="1"/>
</dbReference>
<dbReference type="GO" id="GO:0005975">
    <property type="term" value="P:carbohydrate metabolic process"/>
    <property type="evidence" value="ECO:0007669"/>
    <property type="project" value="InterPro"/>
</dbReference>
<comment type="caution">
    <text evidence="6">The sequence shown here is derived from an EMBL/GenBank/DDBJ whole genome shotgun (WGS) entry which is preliminary data.</text>
</comment>
<dbReference type="GO" id="GO:0016301">
    <property type="term" value="F:kinase activity"/>
    <property type="evidence" value="ECO:0007669"/>
    <property type="project" value="UniProtKB-KW"/>
</dbReference>
<evidence type="ECO:0000313" key="7">
    <source>
        <dbReference type="Proteomes" id="UP000521358"/>
    </source>
</evidence>
<evidence type="ECO:0000259" key="4">
    <source>
        <dbReference type="Pfam" id="PF00370"/>
    </source>
</evidence>
<name>A0A7X6D9F3_9ENTE</name>
<proteinExistence type="inferred from homology"/>
<evidence type="ECO:0000259" key="5">
    <source>
        <dbReference type="Pfam" id="PF02782"/>
    </source>
</evidence>
<dbReference type="Proteomes" id="UP000521358">
    <property type="component" value="Unassembled WGS sequence"/>
</dbReference>
<reference evidence="6 7" key="1">
    <citation type="submission" date="2020-03" db="EMBL/GenBank/DDBJ databases">
        <title>Bacterial samples isolated from urine from healthy bovine heifers (Gyr breed).</title>
        <authorList>
            <person name="Giannattasio-Ferraz S."/>
            <person name="Maskeri L."/>
            <person name="Penido A."/>
            <person name="Barbosa-Stancioli E.F."/>
            <person name="Putonti C."/>
        </authorList>
    </citation>
    <scope>NUCLEOTIDE SEQUENCE [LARGE SCALE GENOMIC DNA]</scope>
    <source>
        <strain evidence="6 7">UFMG-H7</strain>
    </source>
</reference>
<dbReference type="RefSeq" id="WP_167807506.1">
    <property type="nucleotide sequence ID" value="NZ_JAAVMB010000010.1"/>
</dbReference>
<feature type="domain" description="Carbohydrate kinase FGGY N-terminal" evidence="4">
    <location>
        <begin position="1"/>
        <end position="229"/>
    </location>
</feature>
<dbReference type="InterPro" id="IPR018485">
    <property type="entry name" value="FGGY_C"/>
</dbReference>
<dbReference type="PANTHER" id="PTHR43095:SF2">
    <property type="entry name" value="GLUCONOKINASE"/>
    <property type="match status" value="1"/>
</dbReference>
<dbReference type="InterPro" id="IPR050406">
    <property type="entry name" value="FGGY_Carb_Kinase"/>
</dbReference>
<dbReference type="SUPFAM" id="SSF53067">
    <property type="entry name" value="Actin-like ATPase domain"/>
    <property type="match status" value="2"/>
</dbReference>
<dbReference type="EMBL" id="JAAVMB010000010">
    <property type="protein sequence ID" value="NKC68242.1"/>
    <property type="molecule type" value="Genomic_DNA"/>
</dbReference>
<dbReference type="InterPro" id="IPR000577">
    <property type="entry name" value="Carb_kinase_FGGY"/>
</dbReference>
<comment type="similarity">
    <text evidence="1">Belongs to the FGGY kinase family.</text>
</comment>
<sequence>MGTTAIKFDLFSSNNQIIYSEQKRVQVSEADKKEQIQNPILILNEMKSEIKKIALIYKINQIVFSTAMHTLIPIFDDEASKMYLWSDGRAVNEIKEFKKNSPEKASEFYQKTGTPIHGMSPFAKILHFKENAEWFTTVKYWIGLKEFLMSYFVGDKLIDYANASATGLFNSNTFVWDKEILNFLDIKENQLGKLVDTNQLFNILPHVAKALNIPLDTKICIGASDGVLASYASYKGTESKVSLTVGTSAAIRCLSDERVLSKTEDTFCYYLSKDYWVIGGASNNGGKLLEWASELFFEDKTEIFNHISNSLNKSPIGANELIFMPYLNGERAPLWDESVRGTFEGISIHHKRSDFIRAICEGILLNLKKIYDLLNISKEETIALSGGFFNNINLVKETATIFQSRCIKSDFNEPTFGGALLCLSNLKIPNDKEKIIETSDRDKENQYQEVYQNFVNKLSKI</sequence>
<evidence type="ECO:0000256" key="2">
    <source>
        <dbReference type="ARBA" id="ARBA00022679"/>
    </source>
</evidence>
<dbReference type="InterPro" id="IPR018484">
    <property type="entry name" value="FGGY_N"/>
</dbReference>
<evidence type="ECO:0000256" key="3">
    <source>
        <dbReference type="ARBA" id="ARBA00022777"/>
    </source>
</evidence>
<keyword evidence="3 6" id="KW-0418">Kinase</keyword>